<dbReference type="PANTHER" id="PTHR11926:SF1549">
    <property type="entry name" value="GLYCOSYLTRANSFERASE"/>
    <property type="match status" value="1"/>
</dbReference>
<dbReference type="SUPFAM" id="SSF53756">
    <property type="entry name" value="UDP-Glycosyltransferase/glycogen phosphorylase"/>
    <property type="match status" value="2"/>
</dbReference>
<evidence type="ECO:0000256" key="1">
    <source>
        <dbReference type="ARBA" id="ARBA00009995"/>
    </source>
</evidence>
<keyword evidence="8" id="KW-1185">Reference proteome</keyword>
<dbReference type="CDD" id="cd03784">
    <property type="entry name" value="GT1_Gtf-like"/>
    <property type="match status" value="1"/>
</dbReference>
<evidence type="ECO:0000313" key="8">
    <source>
        <dbReference type="Proteomes" id="UP000824120"/>
    </source>
</evidence>
<dbReference type="InterPro" id="IPR035595">
    <property type="entry name" value="UDP_glycos_trans_CS"/>
</dbReference>
<dbReference type="InterPro" id="IPR058980">
    <property type="entry name" value="Glyco_transf_N"/>
</dbReference>
<dbReference type="PANTHER" id="PTHR11926">
    <property type="entry name" value="GLUCOSYL/GLUCURONOSYL TRANSFERASES"/>
    <property type="match status" value="1"/>
</dbReference>
<evidence type="ECO:0000256" key="3">
    <source>
        <dbReference type="ARBA" id="ARBA00051003"/>
    </source>
</evidence>
<comment type="caution">
    <text evidence="7">The sequence shown here is derived from an EMBL/GenBank/DDBJ whole genome shotgun (WGS) entry which is preliminary data.</text>
</comment>
<reference evidence="7 8" key="1">
    <citation type="submission" date="2020-09" db="EMBL/GenBank/DDBJ databases">
        <title>De no assembly of potato wild relative species, Solanum commersonii.</title>
        <authorList>
            <person name="Cho K."/>
        </authorList>
    </citation>
    <scope>NUCLEOTIDE SEQUENCE [LARGE SCALE GENOMIC DNA]</scope>
    <source>
        <strain evidence="7">LZ3.2</strain>
        <tissue evidence="7">Leaf</tissue>
    </source>
</reference>
<feature type="domain" description="Glycosyltransferase N-terminal" evidence="6">
    <location>
        <begin position="170"/>
        <end position="292"/>
    </location>
</feature>
<keyword evidence="2" id="KW-0808">Transferase</keyword>
<dbReference type="AlphaFoldDB" id="A0A9J5ZKL1"/>
<dbReference type="FunFam" id="3.40.50.2000:FF:000027">
    <property type="entry name" value="Glycosyltransferase"/>
    <property type="match status" value="1"/>
</dbReference>
<comment type="similarity">
    <text evidence="1">Belongs to the UDP-glycosyltransferase family.</text>
</comment>
<dbReference type="InterPro" id="IPR002213">
    <property type="entry name" value="UDP_glucos_trans"/>
</dbReference>
<dbReference type="Gene3D" id="3.40.50.2000">
    <property type="entry name" value="Glycogen Phosphorylase B"/>
    <property type="match status" value="3"/>
</dbReference>
<proteinExistence type="inferred from homology"/>
<comment type="catalytic activity">
    <reaction evidence="3">
        <text>7-deoxyloganetin + UDP-alpha-D-glucose = 7-deoxyloganin + UDP + H(+)</text>
        <dbReference type="Rhea" id="RHEA:39899"/>
        <dbReference type="ChEBI" id="CHEBI:15378"/>
        <dbReference type="ChEBI" id="CHEBI:18370"/>
        <dbReference type="ChEBI" id="CHEBI:58223"/>
        <dbReference type="ChEBI" id="CHEBI:58885"/>
        <dbReference type="ChEBI" id="CHEBI:76849"/>
        <dbReference type="EC" id="2.4.1.324"/>
    </reaction>
</comment>
<dbReference type="EMBL" id="JACXVP010000004">
    <property type="protein sequence ID" value="KAG5612665.1"/>
    <property type="molecule type" value="Genomic_DNA"/>
</dbReference>
<name>A0A9J5ZKL1_SOLCO</name>
<dbReference type="OrthoDB" id="5835829at2759"/>
<protein>
    <recommendedName>
        <fullName evidence="5">7-deoxyloganetin glucosyltransferase</fullName>
        <ecNumber evidence="4">2.4.1.324</ecNumber>
    </recommendedName>
</protein>
<accession>A0A9J5ZKL1</accession>
<organism evidence="7 8">
    <name type="scientific">Solanum commersonii</name>
    <name type="common">Commerson's wild potato</name>
    <name type="synonym">Commerson's nightshade</name>
    <dbReference type="NCBI Taxonomy" id="4109"/>
    <lineage>
        <taxon>Eukaryota</taxon>
        <taxon>Viridiplantae</taxon>
        <taxon>Streptophyta</taxon>
        <taxon>Embryophyta</taxon>
        <taxon>Tracheophyta</taxon>
        <taxon>Spermatophyta</taxon>
        <taxon>Magnoliopsida</taxon>
        <taxon>eudicotyledons</taxon>
        <taxon>Gunneridae</taxon>
        <taxon>Pentapetalae</taxon>
        <taxon>asterids</taxon>
        <taxon>lamiids</taxon>
        <taxon>Solanales</taxon>
        <taxon>Solanaceae</taxon>
        <taxon>Solanoideae</taxon>
        <taxon>Solaneae</taxon>
        <taxon>Solanum</taxon>
    </lineage>
</organism>
<evidence type="ECO:0000256" key="4">
    <source>
        <dbReference type="ARBA" id="ARBA00066940"/>
    </source>
</evidence>
<evidence type="ECO:0000259" key="6">
    <source>
        <dbReference type="Pfam" id="PF26168"/>
    </source>
</evidence>
<dbReference type="GO" id="GO:0080043">
    <property type="term" value="F:quercetin 3-O-glucosyltransferase activity"/>
    <property type="evidence" value="ECO:0007669"/>
    <property type="project" value="TreeGrafter"/>
</dbReference>
<evidence type="ECO:0000256" key="5">
    <source>
        <dbReference type="ARBA" id="ARBA00067782"/>
    </source>
</evidence>
<gene>
    <name evidence="7" type="ORF">H5410_023946</name>
</gene>
<sequence length="634" mass="71502">MHYRDLAEKGYFPLKDASDLTNGHLETTLYWIPSMKGIQTDKSKLASAIVINTFDPLEEEVLESLQALLPPVYTIGPLHFLLKHIEDQNLECLGSNLWKEDPKSIEWFDSKKPNSVVYVNFGSITANQLIEFSWELANSQMEFWWIKCLILKPKKMCSINAENSDKPHAVCLPYPAQGHISPMLKLAKILNHKGFHITFVNTEHNHKRLLKSRGAHSLNGLPSFRFETIPDGLPPCDPDATQDISSLCKSTTTTCLGPFKELLAKLKNTNVPRVSCIVSDGSMTFTLSAAQDLGIPQVLFWTPSACGLLCYMYYRDLVEKGYTPLKDESYLTNGCLDTSLDWIPGMKGVRLRDLPSFLRTTDPEEYMIKLIIQETERSKNASAIIINTFETLEGEVVESLQKLLPPIYVVGPLNLLMEHVVDDKNLEGLGSNLWKEETKCLDWLDSKKPNSVVYVNFGSITVMTANQLIEFAWGLANSQMEFLWVIRPDIVSGEKEILPSEFVEETKERGMLTSWCPQEQVLSHSAIGGFLTHSGWNSTLESISNGVPMICWPFFAEQQTNCWFKCTQWGIGMEIDNNVKRDEVESLVRELVVGEKGKDMKKKAMEWKRLAEEAAAKPTGSSYTLPLSKTIANI</sequence>
<dbReference type="PROSITE" id="PS00375">
    <property type="entry name" value="UDPGT"/>
    <property type="match status" value="1"/>
</dbReference>
<dbReference type="Proteomes" id="UP000824120">
    <property type="component" value="Chromosome 4"/>
</dbReference>
<dbReference type="FunFam" id="3.40.50.2000:FF:000055">
    <property type="entry name" value="Glycosyltransferase"/>
    <property type="match status" value="1"/>
</dbReference>
<evidence type="ECO:0000256" key="2">
    <source>
        <dbReference type="ARBA" id="ARBA00022679"/>
    </source>
</evidence>
<dbReference type="Pfam" id="PF00201">
    <property type="entry name" value="UDPGT"/>
    <property type="match status" value="1"/>
</dbReference>
<dbReference type="Pfam" id="PF26168">
    <property type="entry name" value="Glyco_transf_N"/>
    <property type="match status" value="1"/>
</dbReference>
<evidence type="ECO:0000313" key="7">
    <source>
        <dbReference type="EMBL" id="KAG5612665.1"/>
    </source>
</evidence>
<dbReference type="EC" id="2.4.1.324" evidence="4"/>
<dbReference type="GO" id="GO:0080044">
    <property type="term" value="F:quercetin 7-O-glucosyltransferase activity"/>
    <property type="evidence" value="ECO:0007669"/>
    <property type="project" value="TreeGrafter"/>
</dbReference>